<dbReference type="Proteomes" id="UP000243528">
    <property type="component" value="Unassembled WGS sequence"/>
</dbReference>
<feature type="transmembrane region" description="Helical" evidence="1">
    <location>
        <begin position="56"/>
        <end position="76"/>
    </location>
</feature>
<dbReference type="EMBL" id="PYGE01000012">
    <property type="protein sequence ID" value="PSL01802.1"/>
    <property type="molecule type" value="Genomic_DNA"/>
</dbReference>
<feature type="transmembrane region" description="Helical" evidence="1">
    <location>
        <begin position="97"/>
        <end position="117"/>
    </location>
</feature>
<gene>
    <name evidence="2" type="ORF">CLV30_11241</name>
</gene>
<keyword evidence="1" id="KW-0472">Membrane</keyword>
<keyword evidence="1" id="KW-1133">Transmembrane helix</keyword>
<evidence type="ECO:0000313" key="2">
    <source>
        <dbReference type="EMBL" id="PSL01802.1"/>
    </source>
</evidence>
<keyword evidence="3" id="KW-1185">Reference proteome</keyword>
<comment type="caution">
    <text evidence="2">The sequence shown here is derived from an EMBL/GenBank/DDBJ whole genome shotgun (WGS) entry which is preliminary data.</text>
</comment>
<proteinExistence type="predicted"/>
<evidence type="ECO:0000313" key="3">
    <source>
        <dbReference type="Proteomes" id="UP000243528"/>
    </source>
</evidence>
<dbReference type="RefSeq" id="WP_106538274.1">
    <property type="nucleotide sequence ID" value="NZ_PYGE01000012.1"/>
</dbReference>
<dbReference type="AlphaFoldDB" id="A0A2P8DX89"/>
<feature type="transmembrane region" description="Helical" evidence="1">
    <location>
        <begin position="12"/>
        <end position="32"/>
    </location>
</feature>
<organism evidence="2 3">
    <name type="scientific">Haloactinopolyspora alba</name>
    <dbReference type="NCBI Taxonomy" id="648780"/>
    <lineage>
        <taxon>Bacteria</taxon>
        <taxon>Bacillati</taxon>
        <taxon>Actinomycetota</taxon>
        <taxon>Actinomycetes</taxon>
        <taxon>Jiangellales</taxon>
        <taxon>Jiangellaceae</taxon>
        <taxon>Haloactinopolyspora</taxon>
    </lineage>
</organism>
<protein>
    <submittedName>
        <fullName evidence="2">Uncharacterized protein</fullName>
    </submittedName>
</protein>
<sequence length="192" mass="20220">MSAEHTPAPPRWAVVAAWLVPLTILPSCVWRVTELWTADDLFSGGVRHRLVDDGGWYLIVLSGLSLGFGLLTSGLVQRWGEIVPRWIPVVGGRRVPVRAATGAAITGACLVMAIFLYGTLNYAFGWVEQGPVLTGRASGDHAPPGAGVAVLYLPLGAWGPLLVAVALNYRRRRAAATRGGSGAMGHEATSAA</sequence>
<dbReference type="OrthoDB" id="2717873at2"/>
<evidence type="ECO:0000256" key="1">
    <source>
        <dbReference type="SAM" id="Phobius"/>
    </source>
</evidence>
<reference evidence="2 3" key="1">
    <citation type="submission" date="2018-03" db="EMBL/GenBank/DDBJ databases">
        <title>Genomic Encyclopedia of Archaeal and Bacterial Type Strains, Phase II (KMG-II): from individual species to whole genera.</title>
        <authorList>
            <person name="Goeker M."/>
        </authorList>
    </citation>
    <scope>NUCLEOTIDE SEQUENCE [LARGE SCALE GENOMIC DNA]</scope>
    <source>
        <strain evidence="2 3">DSM 45211</strain>
    </source>
</reference>
<name>A0A2P8DX89_9ACTN</name>
<keyword evidence="1" id="KW-0812">Transmembrane</keyword>
<feature type="transmembrane region" description="Helical" evidence="1">
    <location>
        <begin position="149"/>
        <end position="169"/>
    </location>
</feature>
<accession>A0A2P8DX89</accession>